<dbReference type="AlphaFoldDB" id="A0AAV4RNT3"/>
<accession>A0AAV4RNT3</accession>
<keyword evidence="2" id="KW-1185">Reference proteome</keyword>
<sequence length="102" mass="11940">MILMVTQIKGWRTFVPASFVAEVNTENGERAILLFKNPFFLSLKMKVWNKKYFLKENLRKAYFKQAGFSVNEDQNPKDKHLKYDEQGRSFFLSVTVQANVKG</sequence>
<protein>
    <submittedName>
        <fullName evidence="1">Uncharacterized protein</fullName>
    </submittedName>
</protein>
<dbReference type="EMBL" id="BPLQ01006513">
    <property type="protein sequence ID" value="GIY23095.1"/>
    <property type="molecule type" value="Genomic_DNA"/>
</dbReference>
<reference evidence="1 2" key="1">
    <citation type="submission" date="2021-06" db="EMBL/GenBank/DDBJ databases">
        <title>Caerostris darwini draft genome.</title>
        <authorList>
            <person name="Kono N."/>
            <person name="Arakawa K."/>
        </authorList>
    </citation>
    <scope>NUCLEOTIDE SEQUENCE [LARGE SCALE GENOMIC DNA]</scope>
</reference>
<proteinExistence type="predicted"/>
<evidence type="ECO:0000313" key="2">
    <source>
        <dbReference type="Proteomes" id="UP001054837"/>
    </source>
</evidence>
<organism evidence="1 2">
    <name type="scientific">Caerostris darwini</name>
    <dbReference type="NCBI Taxonomy" id="1538125"/>
    <lineage>
        <taxon>Eukaryota</taxon>
        <taxon>Metazoa</taxon>
        <taxon>Ecdysozoa</taxon>
        <taxon>Arthropoda</taxon>
        <taxon>Chelicerata</taxon>
        <taxon>Arachnida</taxon>
        <taxon>Araneae</taxon>
        <taxon>Araneomorphae</taxon>
        <taxon>Entelegynae</taxon>
        <taxon>Araneoidea</taxon>
        <taxon>Araneidae</taxon>
        <taxon>Caerostris</taxon>
    </lineage>
</organism>
<evidence type="ECO:0000313" key="1">
    <source>
        <dbReference type="EMBL" id="GIY23095.1"/>
    </source>
</evidence>
<comment type="caution">
    <text evidence="1">The sequence shown here is derived from an EMBL/GenBank/DDBJ whole genome shotgun (WGS) entry which is preliminary data.</text>
</comment>
<gene>
    <name evidence="1" type="ORF">CDAR_193491</name>
</gene>
<name>A0AAV4RNT3_9ARAC</name>
<dbReference type="Proteomes" id="UP001054837">
    <property type="component" value="Unassembled WGS sequence"/>
</dbReference>